<dbReference type="Proteomes" id="UP000777438">
    <property type="component" value="Unassembled WGS sequence"/>
</dbReference>
<reference evidence="2 3" key="1">
    <citation type="journal article" date="2021" name="Nat. Commun.">
        <title>Genetic determinants of endophytism in the Arabidopsis root mycobiome.</title>
        <authorList>
            <person name="Mesny F."/>
            <person name="Miyauchi S."/>
            <person name="Thiergart T."/>
            <person name="Pickel B."/>
            <person name="Atanasova L."/>
            <person name="Karlsson M."/>
            <person name="Huettel B."/>
            <person name="Barry K.W."/>
            <person name="Haridas S."/>
            <person name="Chen C."/>
            <person name="Bauer D."/>
            <person name="Andreopoulos W."/>
            <person name="Pangilinan J."/>
            <person name="LaButti K."/>
            <person name="Riley R."/>
            <person name="Lipzen A."/>
            <person name="Clum A."/>
            <person name="Drula E."/>
            <person name="Henrissat B."/>
            <person name="Kohler A."/>
            <person name="Grigoriev I.V."/>
            <person name="Martin F.M."/>
            <person name="Hacquard S."/>
        </authorList>
    </citation>
    <scope>NUCLEOTIDE SEQUENCE [LARGE SCALE GENOMIC DNA]</scope>
    <source>
        <strain evidence="2 3">MPI-CAGE-CH-0241</strain>
    </source>
</reference>
<evidence type="ECO:0000313" key="3">
    <source>
        <dbReference type="Proteomes" id="UP000777438"/>
    </source>
</evidence>
<dbReference type="EMBL" id="JAGPYM010000007">
    <property type="protein sequence ID" value="KAH6892211.1"/>
    <property type="molecule type" value="Genomic_DNA"/>
</dbReference>
<evidence type="ECO:0000313" key="2">
    <source>
        <dbReference type="EMBL" id="KAH6892211.1"/>
    </source>
</evidence>
<evidence type="ECO:0000259" key="1">
    <source>
        <dbReference type="PROSITE" id="PS50263"/>
    </source>
</evidence>
<dbReference type="SUPFAM" id="SSF56317">
    <property type="entry name" value="Carbon-nitrogen hydrolase"/>
    <property type="match status" value="1"/>
</dbReference>
<organism evidence="2 3">
    <name type="scientific">Thelonectria olida</name>
    <dbReference type="NCBI Taxonomy" id="1576542"/>
    <lineage>
        <taxon>Eukaryota</taxon>
        <taxon>Fungi</taxon>
        <taxon>Dikarya</taxon>
        <taxon>Ascomycota</taxon>
        <taxon>Pezizomycotina</taxon>
        <taxon>Sordariomycetes</taxon>
        <taxon>Hypocreomycetidae</taxon>
        <taxon>Hypocreales</taxon>
        <taxon>Nectriaceae</taxon>
        <taxon>Thelonectria</taxon>
    </lineage>
</organism>
<proteinExistence type="predicted"/>
<dbReference type="OrthoDB" id="201515at2759"/>
<keyword evidence="2" id="KW-0378">Hydrolase</keyword>
<keyword evidence="3" id="KW-1185">Reference proteome</keyword>
<dbReference type="GO" id="GO:0008418">
    <property type="term" value="F:protein-N-terminal asparagine amidohydrolase activity"/>
    <property type="evidence" value="ECO:0007669"/>
    <property type="project" value="InterPro"/>
</dbReference>
<dbReference type="GO" id="GO:0030163">
    <property type="term" value="P:protein catabolic process"/>
    <property type="evidence" value="ECO:0007669"/>
    <property type="project" value="TreeGrafter"/>
</dbReference>
<dbReference type="PROSITE" id="PS50263">
    <property type="entry name" value="CN_HYDROLASE"/>
    <property type="match status" value="1"/>
</dbReference>
<dbReference type="PANTHER" id="PTHR11750:SF26">
    <property type="entry name" value="PROTEIN N-TERMINAL AMIDASE"/>
    <property type="match status" value="1"/>
</dbReference>
<dbReference type="CDD" id="cd07566">
    <property type="entry name" value="ScNTA1_like"/>
    <property type="match status" value="1"/>
</dbReference>
<protein>
    <submittedName>
        <fullName evidence="2">Carbon-nitrogen hydrolase</fullName>
    </submittedName>
</protein>
<dbReference type="PANTHER" id="PTHR11750">
    <property type="entry name" value="PROTEIN N-TERMINAL AMIDASE"/>
    <property type="match status" value="1"/>
</dbReference>
<feature type="non-terminal residue" evidence="2">
    <location>
        <position position="270"/>
    </location>
</feature>
<dbReference type="Pfam" id="PF00795">
    <property type="entry name" value="CN_hydrolase"/>
    <property type="match status" value="1"/>
</dbReference>
<name>A0A9P8W734_9HYPO</name>
<gene>
    <name evidence="2" type="ORF">B0T10DRAFT_386928</name>
</gene>
<dbReference type="InterPro" id="IPR039703">
    <property type="entry name" value="Nta1"/>
</dbReference>
<sequence length="270" mass="30203">MRIGCLQFAPQLGDVDNNLNRADAVLSRANPDHLDLLVLPEMAFSGYNFKGLQDVKPFLEHSGSGISSLWARTMALKYNCVVAVGYPEKVEWSSSSSQRPIGPEYYNSAIVVNGDGETVANYRKSFLYYTDETWAMEGGRFYQGSIPTLGNVSIGICKSPYKFEAPWHAFEFAHHILQADSNLVIVSMAWVTQADRRRFSSMPHEPDMETLTYWVTRLEPLIRSDNEDEIIIVFCNRIGHEDDVTYAGTSAVVGIQDGEVKVYGLLGRGE</sequence>
<comment type="caution">
    <text evidence="2">The sequence shown here is derived from an EMBL/GenBank/DDBJ whole genome shotgun (WGS) entry which is preliminary data.</text>
</comment>
<dbReference type="InterPro" id="IPR036526">
    <property type="entry name" value="C-N_Hydrolase_sf"/>
</dbReference>
<dbReference type="Gene3D" id="3.60.110.10">
    <property type="entry name" value="Carbon-nitrogen hydrolase"/>
    <property type="match status" value="1"/>
</dbReference>
<accession>A0A9P8W734</accession>
<dbReference type="InterPro" id="IPR003010">
    <property type="entry name" value="C-N_Hydrolase"/>
</dbReference>
<dbReference type="AlphaFoldDB" id="A0A9P8W734"/>
<dbReference type="GO" id="GO:0070773">
    <property type="term" value="F:protein-N-terminal glutamine amidohydrolase activity"/>
    <property type="evidence" value="ECO:0007669"/>
    <property type="project" value="InterPro"/>
</dbReference>
<feature type="domain" description="CN hydrolase" evidence="1">
    <location>
        <begin position="1"/>
        <end position="270"/>
    </location>
</feature>